<keyword evidence="4" id="KW-0735">Signal-anchor</keyword>
<dbReference type="Ensembl" id="ENSGEVT00005023500.1">
    <property type="protein sequence ID" value="ENSGEVP00005022366.1"/>
    <property type="gene ID" value="ENSGEVG00005015854.1"/>
</dbReference>
<keyword evidence="6 10" id="KW-0472">Membrane</keyword>
<evidence type="ECO:0000313" key="12">
    <source>
        <dbReference type="Ensembl" id="ENSGEVP00005022366.1"/>
    </source>
</evidence>
<proteinExistence type="predicted"/>
<evidence type="ECO:0000256" key="6">
    <source>
        <dbReference type="ARBA" id="ARBA00023136"/>
    </source>
</evidence>
<feature type="transmembrane region" description="Helical" evidence="10">
    <location>
        <begin position="37"/>
        <end position="60"/>
    </location>
</feature>
<accession>A0A8C4YAD7</accession>
<reference evidence="12" key="2">
    <citation type="submission" date="2025-09" db="UniProtKB">
        <authorList>
            <consortium name="Ensembl"/>
        </authorList>
    </citation>
    <scope>IDENTIFICATION</scope>
</reference>
<dbReference type="GO" id="GO:0045954">
    <property type="term" value="P:positive regulation of natural killer cell mediated cytotoxicity"/>
    <property type="evidence" value="ECO:0007669"/>
    <property type="project" value="TreeGrafter"/>
</dbReference>
<dbReference type="PROSITE" id="PS50041">
    <property type="entry name" value="C_TYPE_LECTIN_2"/>
    <property type="match status" value="1"/>
</dbReference>
<dbReference type="SUPFAM" id="SSF56436">
    <property type="entry name" value="C-type lectin-like"/>
    <property type="match status" value="1"/>
</dbReference>
<organism evidence="12 13">
    <name type="scientific">Gopherus evgoodei</name>
    <name type="common">Goodes thornscrub tortoise</name>
    <dbReference type="NCBI Taxonomy" id="1825980"/>
    <lineage>
        <taxon>Eukaryota</taxon>
        <taxon>Metazoa</taxon>
        <taxon>Chordata</taxon>
        <taxon>Craniata</taxon>
        <taxon>Vertebrata</taxon>
        <taxon>Euteleostomi</taxon>
        <taxon>Archelosauria</taxon>
        <taxon>Testudinata</taxon>
        <taxon>Testudines</taxon>
        <taxon>Cryptodira</taxon>
        <taxon>Durocryptodira</taxon>
        <taxon>Testudinoidea</taxon>
        <taxon>Testudinidae</taxon>
        <taxon>Gopherus</taxon>
    </lineage>
</organism>
<dbReference type="GO" id="GO:0016020">
    <property type="term" value="C:membrane"/>
    <property type="evidence" value="ECO:0007669"/>
    <property type="project" value="UniProtKB-SubCell"/>
</dbReference>
<keyword evidence="13" id="KW-1185">Reference proteome</keyword>
<dbReference type="SMART" id="SM00034">
    <property type="entry name" value="CLECT"/>
    <property type="match status" value="1"/>
</dbReference>
<dbReference type="OrthoDB" id="7357196at2759"/>
<dbReference type="Pfam" id="PF00059">
    <property type="entry name" value="Lectin_C"/>
    <property type="match status" value="1"/>
</dbReference>
<keyword evidence="5 10" id="KW-1133">Transmembrane helix</keyword>
<dbReference type="PANTHER" id="PTHR22800:SF252">
    <property type="entry name" value="NATURAL KILLER CELLS ANTIGEN CD94"/>
    <property type="match status" value="1"/>
</dbReference>
<dbReference type="PANTHER" id="PTHR22800">
    <property type="entry name" value="C-TYPE LECTIN PROTEINS"/>
    <property type="match status" value="1"/>
</dbReference>
<name>A0A8C4YAD7_9SAUR</name>
<evidence type="ECO:0000256" key="2">
    <source>
        <dbReference type="ARBA" id="ARBA00022692"/>
    </source>
</evidence>
<evidence type="ECO:0000259" key="11">
    <source>
        <dbReference type="PROSITE" id="PS50041"/>
    </source>
</evidence>
<evidence type="ECO:0000256" key="10">
    <source>
        <dbReference type="SAM" id="Phobius"/>
    </source>
</evidence>
<dbReference type="Proteomes" id="UP000694390">
    <property type="component" value="Unassembled WGS sequence"/>
</dbReference>
<dbReference type="GO" id="GO:0002223">
    <property type="term" value="P:stimulatory C-type lectin receptor signaling pathway"/>
    <property type="evidence" value="ECO:0007669"/>
    <property type="project" value="TreeGrafter"/>
</dbReference>
<dbReference type="CDD" id="cd03593">
    <property type="entry name" value="CLECT_NK_receptors_like"/>
    <property type="match status" value="1"/>
</dbReference>
<evidence type="ECO:0000313" key="13">
    <source>
        <dbReference type="Proteomes" id="UP000694390"/>
    </source>
</evidence>
<keyword evidence="7" id="KW-0325">Glycoprotein</keyword>
<dbReference type="InterPro" id="IPR050919">
    <property type="entry name" value="NKG2/CD94_NK_receptors"/>
</dbReference>
<evidence type="ECO:0000256" key="7">
    <source>
        <dbReference type="ARBA" id="ARBA00023180"/>
    </source>
</evidence>
<feature type="domain" description="C-type lectin" evidence="11">
    <location>
        <begin position="96"/>
        <end position="196"/>
    </location>
</feature>
<dbReference type="GeneTree" id="ENSGT00940000154558"/>
<dbReference type="InterPro" id="IPR033992">
    <property type="entry name" value="NKR-like_CTLD"/>
</dbReference>
<sequence>MEPRYSESYCDTVFFECLCLLSAFPFLLDFPPLSSPWPYVAVILEILCVVLLGAVGFQSVKRKYFQERQRKDPEFQKFQQRGQYNCSLCPENWIQHEEDCYHFSTEWRTWQESKDYCSSQGSRLLKIHTFSYHWIGLFRNGINEFWVWEDGTSTVHVCFIFSFAEHPDFNSGDCAAFRTGEAHSYDCAQSKLYICEQRADEISYLPPVN</sequence>
<dbReference type="InterPro" id="IPR016187">
    <property type="entry name" value="CTDL_fold"/>
</dbReference>
<evidence type="ECO:0000256" key="8">
    <source>
        <dbReference type="ARBA" id="ARBA00041193"/>
    </source>
</evidence>
<reference evidence="12" key="1">
    <citation type="submission" date="2025-08" db="UniProtKB">
        <authorList>
            <consortium name="Ensembl"/>
        </authorList>
    </citation>
    <scope>IDENTIFICATION</scope>
</reference>
<dbReference type="GO" id="GO:0030246">
    <property type="term" value="F:carbohydrate binding"/>
    <property type="evidence" value="ECO:0007669"/>
    <property type="project" value="UniProtKB-KW"/>
</dbReference>
<evidence type="ECO:0000256" key="9">
    <source>
        <dbReference type="ARBA" id="ARBA00041489"/>
    </source>
</evidence>
<dbReference type="Gene3D" id="3.10.100.10">
    <property type="entry name" value="Mannose-Binding Protein A, subunit A"/>
    <property type="match status" value="1"/>
</dbReference>
<evidence type="ECO:0000256" key="4">
    <source>
        <dbReference type="ARBA" id="ARBA00022968"/>
    </source>
</evidence>
<evidence type="ECO:0000256" key="1">
    <source>
        <dbReference type="ARBA" id="ARBA00004606"/>
    </source>
</evidence>
<protein>
    <recommendedName>
        <fullName evidence="8">Natural killer cells antigen CD94</fullName>
    </recommendedName>
    <alternativeName>
        <fullName evidence="9">Killer cell lectin-like receptor subfamily D member 1</fullName>
    </alternativeName>
</protein>
<dbReference type="InterPro" id="IPR001304">
    <property type="entry name" value="C-type_lectin-like"/>
</dbReference>
<dbReference type="InterPro" id="IPR016186">
    <property type="entry name" value="C-type_lectin-like/link_sf"/>
</dbReference>
<evidence type="ECO:0000256" key="3">
    <source>
        <dbReference type="ARBA" id="ARBA00022734"/>
    </source>
</evidence>
<dbReference type="AlphaFoldDB" id="A0A8C4YAD7"/>
<keyword evidence="2 10" id="KW-0812">Transmembrane</keyword>
<keyword evidence="3" id="KW-0430">Lectin</keyword>
<feature type="transmembrane region" description="Helical" evidence="10">
    <location>
        <begin position="12"/>
        <end position="31"/>
    </location>
</feature>
<evidence type="ECO:0000256" key="5">
    <source>
        <dbReference type="ARBA" id="ARBA00022989"/>
    </source>
</evidence>
<comment type="subcellular location">
    <subcellularLocation>
        <location evidence="1">Membrane</location>
        <topology evidence="1">Single-pass type II membrane protein</topology>
    </subcellularLocation>
</comment>